<dbReference type="EMBL" id="CXPG01000020">
    <property type="protein sequence ID" value="CTQ33259.1"/>
    <property type="molecule type" value="Genomic_DNA"/>
</dbReference>
<keyword evidence="1" id="KW-0472">Membrane</keyword>
<protein>
    <recommendedName>
        <fullName evidence="4">Major facilitator superfamily (MFS) profile domain-containing protein</fullName>
    </recommendedName>
</protein>
<evidence type="ECO:0000256" key="1">
    <source>
        <dbReference type="SAM" id="Phobius"/>
    </source>
</evidence>
<keyword evidence="3" id="KW-1185">Reference proteome</keyword>
<dbReference type="AlphaFoldDB" id="A0A0M6XQ61"/>
<dbReference type="Proteomes" id="UP000048908">
    <property type="component" value="Unassembled WGS sequence"/>
</dbReference>
<sequence length="91" mass="8940">MEEFLQGLGMVAFTLLVLTGLVVGALAGALTGRSKLLYALIGAVAAIATPFLLAALGITVLAAGGVLLVLVVGAVGAAVVVAIVRAVSRRV</sequence>
<reference evidence="2 3" key="1">
    <citation type="submission" date="2015-07" db="EMBL/GenBank/DDBJ databases">
        <authorList>
            <person name="Noorani M."/>
        </authorList>
    </citation>
    <scope>NUCLEOTIDE SEQUENCE [LARGE SCALE GENOMIC DNA]</scope>
    <source>
        <strain evidence="2 3">CECT 5088</strain>
    </source>
</reference>
<evidence type="ECO:0008006" key="4">
    <source>
        <dbReference type="Google" id="ProtNLM"/>
    </source>
</evidence>
<dbReference type="STRING" id="282197.SAMN04488517_10288"/>
<organism evidence="2 3">
    <name type="scientific">Jannaschia rubra</name>
    <dbReference type="NCBI Taxonomy" id="282197"/>
    <lineage>
        <taxon>Bacteria</taxon>
        <taxon>Pseudomonadati</taxon>
        <taxon>Pseudomonadota</taxon>
        <taxon>Alphaproteobacteria</taxon>
        <taxon>Rhodobacterales</taxon>
        <taxon>Roseobacteraceae</taxon>
        <taxon>Jannaschia</taxon>
    </lineage>
</organism>
<name>A0A0M6XQ61_9RHOB</name>
<feature type="transmembrane region" description="Helical" evidence="1">
    <location>
        <begin position="6"/>
        <end position="29"/>
    </location>
</feature>
<evidence type="ECO:0000313" key="3">
    <source>
        <dbReference type="Proteomes" id="UP000048908"/>
    </source>
</evidence>
<keyword evidence="1" id="KW-0812">Transmembrane</keyword>
<feature type="transmembrane region" description="Helical" evidence="1">
    <location>
        <begin position="36"/>
        <end position="60"/>
    </location>
</feature>
<evidence type="ECO:0000313" key="2">
    <source>
        <dbReference type="EMBL" id="CTQ33259.1"/>
    </source>
</evidence>
<keyword evidence="1" id="KW-1133">Transmembrane helix</keyword>
<gene>
    <name evidence="2" type="ORF">JAN5088_02040</name>
</gene>
<dbReference type="RefSeq" id="WP_055682690.1">
    <property type="nucleotide sequence ID" value="NZ_CXPG01000020.1"/>
</dbReference>
<feature type="transmembrane region" description="Helical" evidence="1">
    <location>
        <begin position="66"/>
        <end position="87"/>
    </location>
</feature>
<accession>A0A0M6XQ61</accession>
<proteinExistence type="predicted"/>